<feature type="domain" description="Phosphoinositide phospholipase C beta 1-4-like EF-hand" evidence="1">
    <location>
        <begin position="23"/>
        <end position="73"/>
    </location>
</feature>
<protein>
    <recommendedName>
        <fullName evidence="1">Phosphoinositide phospholipase C beta 1-4-like EF-hand domain-containing protein</fullName>
    </recommendedName>
</protein>
<evidence type="ECO:0000313" key="2">
    <source>
        <dbReference type="EMBL" id="CAG2063975.1"/>
    </source>
</evidence>
<proteinExistence type="predicted"/>
<evidence type="ECO:0000313" key="3">
    <source>
        <dbReference type="Proteomes" id="UP001153148"/>
    </source>
</evidence>
<dbReference type="Gene3D" id="1.10.238.10">
    <property type="entry name" value="EF-hand"/>
    <property type="match status" value="1"/>
</dbReference>
<evidence type="ECO:0000259" key="1">
    <source>
        <dbReference type="Pfam" id="PF22631"/>
    </source>
</evidence>
<sequence length="140" mass="16582">MWQEGLRKITHNNKMNNVCVWTNLMKQTFASGKTEKLVHQCLLELGLPSEKNDVIEPLDFTFDKFYVLYHKLCPRNDIEELFQAITQGKADSINIDQFILFLNEKQRDPRLNEILYPLYDEKRAAEIIVTYEQDENARNE</sequence>
<dbReference type="SUPFAM" id="SSF47473">
    <property type="entry name" value="EF-hand"/>
    <property type="match status" value="1"/>
</dbReference>
<gene>
    <name evidence="2" type="ORF">TPAB3V08_LOCUS10922</name>
</gene>
<comment type="caution">
    <text evidence="2">The sequence shown here is derived from an EMBL/GenBank/DDBJ whole genome shotgun (WGS) entry which is preliminary data.</text>
</comment>
<reference evidence="2" key="1">
    <citation type="submission" date="2021-03" db="EMBL/GenBank/DDBJ databases">
        <authorList>
            <person name="Tran Van P."/>
        </authorList>
    </citation>
    <scope>NUCLEOTIDE SEQUENCE</scope>
</reference>
<dbReference type="Pfam" id="PF22631">
    <property type="entry name" value="PLCB1-4-like_EFh"/>
    <property type="match status" value="1"/>
</dbReference>
<feature type="non-terminal residue" evidence="2">
    <location>
        <position position="140"/>
    </location>
</feature>
<dbReference type="InterPro" id="IPR011992">
    <property type="entry name" value="EF-hand-dom_pair"/>
</dbReference>
<dbReference type="InterPro" id="IPR053945">
    <property type="entry name" value="PLCB1-4-like_EFh"/>
</dbReference>
<accession>A0ABN7PBD0</accession>
<dbReference type="EMBL" id="CAJPIN010030497">
    <property type="protein sequence ID" value="CAG2063975.1"/>
    <property type="molecule type" value="Genomic_DNA"/>
</dbReference>
<dbReference type="Gene3D" id="2.30.29.240">
    <property type="match status" value="1"/>
</dbReference>
<name>A0ABN7PBD0_TIMPD</name>
<keyword evidence="3" id="KW-1185">Reference proteome</keyword>
<organism evidence="2 3">
    <name type="scientific">Timema podura</name>
    <name type="common">Walking stick</name>
    <dbReference type="NCBI Taxonomy" id="61482"/>
    <lineage>
        <taxon>Eukaryota</taxon>
        <taxon>Metazoa</taxon>
        <taxon>Ecdysozoa</taxon>
        <taxon>Arthropoda</taxon>
        <taxon>Hexapoda</taxon>
        <taxon>Insecta</taxon>
        <taxon>Pterygota</taxon>
        <taxon>Neoptera</taxon>
        <taxon>Polyneoptera</taxon>
        <taxon>Phasmatodea</taxon>
        <taxon>Timematodea</taxon>
        <taxon>Timematoidea</taxon>
        <taxon>Timematidae</taxon>
        <taxon>Timema</taxon>
    </lineage>
</organism>
<dbReference type="Proteomes" id="UP001153148">
    <property type="component" value="Unassembled WGS sequence"/>
</dbReference>